<dbReference type="NCBIfam" id="TIGR01031">
    <property type="entry name" value="rpmF_bact"/>
    <property type="match status" value="1"/>
</dbReference>
<dbReference type="STRING" id="1071383.J7RQ54"/>
<proteinExistence type="inferred from homology"/>
<evidence type="ECO:0000256" key="5">
    <source>
        <dbReference type="ARBA" id="ARBA00023128"/>
    </source>
</evidence>
<dbReference type="eggNOG" id="KOG4080">
    <property type="taxonomic scope" value="Eukaryota"/>
</dbReference>
<dbReference type="HOGENOM" id="CLU_095763_1_0_1"/>
<dbReference type="InterPro" id="IPR002677">
    <property type="entry name" value="Ribosomal_bL32"/>
</dbReference>
<dbReference type="InterPro" id="IPR051991">
    <property type="entry name" value="Mitoribosomal_protein_bL32"/>
</dbReference>
<reference evidence="10" key="2">
    <citation type="submission" date="2012-08" db="EMBL/GenBank/DDBJ databases">
        <title>Genome sequence of Kazachstania naganishii.</title>
        <authorList>
            <person name="Gordon J.L."/>
            <person name="Armisen D."/>
            <person name="Proux-Wera E."/>
            <person name="OhEigeartaigh S.S."/>
            <person name="Byrne K.P."/>
            <person name="Wolfe K.H."/>
        </authorList>
    </citation>
    <scope>NUCLEOTIDE SEQUENCE [LARGE SCALE GENOMIC DNA]</scope>
    <source>
        <strain evidence="10">ATCC MYA-139 / BCRC 22969 / CBS 8797 / CCRC 22969 / KCTC 17520 / NBRC 10181 / NCYC 3082</strain>
    </source>
</reference>
<dbReference type="PANTHER" id="PTHR21026:SF2">
    <property type="entry name" value="LARGE RIBOSOMAL SUBUNIT PROTEIN BL32M"/>
    <property type="match status" value="1"/>
</dbReference>
<dbReference type="KEGG" id="kng:KNAG_0I01120"/>
<keyword evidence="4" id="KW-0689">Ribosomal protein</keyword>
<dbReference type="RefSeq" id="XP_022466148.1">
    <property type="nucleotide sequence ID" value="XM_022609788.1"/>
</dbReference>
<keyword evidence="6" id="KW-0687">Ribonucleoprotein</keyword>
<evidence type="ECO:0000256" key="2">
    <source>
        <dbReference type="ARBA" id="ARBA00008560"/>
    </source>
</evidence>
<evidence type="ECO:0000256" key="4">
    <source>
        <dbReference type="ARBA" id="ARBA00022980"/>
    </source>
</evidence>
<feature type="compositionally biased region" description="Basic residues" evidence="8">
    <location>
        <begin position="126"/>
        <end position="135"/>
    </location>
</feature>
<evidence type="ECO:0000313" key="9">
    <source>
        <dbReference type="EMBL" id="CCK71903.1"/>
    </source>
</evidence>
<dbReference type="AlphaFoldDB" id="J7RQ54"/>
<comment type="similarity">
    <text evidence="2">Belongs to the bacterial ribosomal protein bL32 family.</text>
</comment>
<dbReference type="InterPro" id="IPR011332">
    <property type="entry name" value="Ribosomal_zn-bd"/>
</dbReference>
<evidence type="ECO:0000256" key="8">
    <source>
        <dbReference type="SAM" id="MobiDB-lite"/>
    </source>
</evidence>
<protein>
    <recommendedName>
        <fullName evidence="7">Large ribosomal subunit protein bL32m</fullName>
    </recommendedName>
</protein>
<feature type="compositionally biased region" description="Basic and acidic residues" evidence="8">
    <location>
        <begin position="107"/>
        <end position="124"/>
    </location>
</feature>
<dbReference type="GO" id="GO:0003735">
    <property type="term" value="F:structural constituent of ribosome"/>
    <property type="evidence" value="ECO:0007669"/>
    <property type="project" value="InterPro"/>
</dbReference>
<dbReference type="PANTHER" id="PTHR21026">
    <property type="entry name" value="39S RIBOSOMAL PROTEIN L32, MITOCHONDRIAL"/>
    <property type="match status" value="1"/>
</dbReference>
<dbReference type="GO" id="GO:0006412">
    <property type="term" value="P:translation"/>
    <property type="evidence" value="ECO:0007669"/>
    <property type="project" value="InterPro"/>
</dbReference>
<evidence type="ECO:0000256" key="3">
    <source>
        <dbReference type="ARBA" id="ARBA00022946"/>
    </source>
</evidence>
<organism evidence="9 10">
    <name type="scientific">Huiozyma naganishii (strain ATCC MYA-139 / BCRC 22969 / CBS 8797 / KCTC 17520 / NBRC 10181 / NCYC 3082 / Yp74L-3)</name>
    <name type="common">Yeast</name>
    <name type="synonym">Kazachstania naganishii</name>
    <dbReference type="NCBI Taxonomy" id="1071383"/>
    <lineage>
        <taxon>Eukaryota</taxon>
        <taxon>Fungi</taxon>
        <taxon>Dikarya</taxon>
        <taxon>Ascomycota</taxon>
        <taxon>Saccharomycotina</taxon>
        <taxon>Saccharomycetes</taxon>
        <taxon>Saccharomycetales</taxon>
        <taxon>Saccharomycetaceae</taxon>
        <taxon>Huiozyma</taxon>
    </lineage>
</organism>
<keyword evidence="10" id="KW-1185">Reference proteome</keyword>
<dbReference type="OrthoDB" id="2014905at2759"/>
<keyword evidence="5" id="KW-0496">Mitochondrion</keyword>
<evidence type="ECO:0000256" key="1">
    <source>
        <dbReference type="ARBA" id="ARBA00004173"/>
    </source>
</evidence>
<comment type="subcellular location">
    <subcellularLocation>
        <location evidence="1">Mitochondrion</location>
    </subcellularLocation>
</comment>
<dbReference type="Pfam" id="PF01783">
    <property type="entry name" value="Ribosomal_L32p"/>
    <property type="match status" value="1"/>
</dbReference>
<evidence type="ECO:0000256" key="7">
    <source>
        <dbReference type="ARBA" id="ARBA00039935"/>
    </source>
</evidence>
<evidence type="ECO:0000256" key="6">
    <source>
        <dbReference type="ARBA" id="ARBA00023274"/>
    </source>
</evidence>
<dbReference type="EMBL" id="HE978322">
    <property type="protein sequence ID" value="CCK71903.1"/>
    <property type="molecule type" value="Genomic_DNA"/>
</dbReference>
<dbReference type="SUPFAM" id="SSF57829">
    <property type="entry name" value="Zn-binding ribosomal proteins"/>
    <property type="match status" value="1"/>
</dbReference>
<evidence type="ECO:0000313" key="10">
    <source>
        <dbReference type="Proteomes" id="UP000006310"/>
    </source>
</evidence>
<sequence length="135" mass="15309">MSVAARLTTGLSVLTRVRVGWSGWLLASPKKKTSHMKRRMRQLGPHATRSTAPLHSLGRCPSCGHIKRQHTLCMYCVGEIKHLWKTRGAVEGEKEAGGEVDPSLYPGRRDTAEREKLRDRDSYLQKRPRTLPHEN</sequence>
<reference evidence="9 10" key="1">
    <citation type="journal article" date="2011" name="Proc. Natl. Acad. Sci. U.S.A.">
        <title>Evolutionary erosion of yeast sex chromosomes by mating-type switching accidents.</title>
        <authorList>
            <person name="Gordon J.L."/>
            <person name="Armisen D."/>
            <person name="Proux-Wera E."/>
            <person name="Oheigeartaigh S.S."/>
            <person name="Byrne K.P."/>
            <person name="Wolfe K.H."/>
        </authorList>
    </citation>
    <scope>NUCLEOTIDE SEQUENCE [LARGE SCALE GENOMIC DNA]</scope>
    <source>
        <strain evidence="10">ATCC MYA-139 / BCRC 22969 / CBS 8797 / CCRC 22969 / KCTC 17520 / NBRC 10181 / NCYC 3082</strain>
    </source>
</reference>
<dbReference type="GeneID" id="34527646"/>
<accession>J7RQ54</accession>
<gene>
    <name evidence="9" type="primary">KNAG0I01120</name>
    <name evidence="9" type="ordered locus">KNAG_0I01120</name>
</gene>
<dbReference type="Proteomes" id="UP000006310">
    <property type="component" value="Chromosome 9"/>
</dbReference>
<dbReference type="GO" id="GO:0005762">
    <property type="term" value="C:mitochondrial large ribosomal subunit"/>
    <property type="evidence" value="ECO:0007669"/>
    <property type="project" value="TreeGrafter"/>
</dbReference>
<keyword evidence="3" id="KW-0809">Transit peptide</keyword>
<feature type="region of interest" description="Disordered" evidence="8">
    <location>
        <begin position="90"/>
        <end position="135"/>
    </location>
</feature>
<name>J7RQ54_HUIN7</name>